<name>A0AAU7N4B2_9VIRU</name>
<accession>A0AAU7N4B2</accession>
<dbReference type="EMBL" id="PP848464">
    <property type="protein sequence ID" value="XBQ68802.1"/>
    <property type="molecule type" value="Genomic_DNA"/>
</dbReference>
<evidence type="ECO:0008006" key="2">
    <source>
        <dbReference type="Google" id="ProtNLM"/>
    </source>
</evidence>
<gene>
    <name evidence="1" type="ORF">ZGOWGMRN_CDS_0071</name>
</gene>
<protein>
    <recommendedName>
        <fullName evidence="2">HNH endonuclease</fullName>
    </recommendedName>
</protein>
<organism evidence="1">
    <name type="scientific">Nitrosopumivirus cobalaminus</name>
    <dbReference type="NCBI Taxonomy" id="3158414"/>
    <lineage>
        <taxon>Viruses</taxon>
    </lineage>
</organism>
<evidence type="ECO:0000313" key="1">
    <source>
        <dbReference type="EMBL" id="XBQ68802.1"/>
    </source>
</evidence>
<proteinExistence type="predicted"/>
<sequence>MAGDIRSIKYEKNKDDIRYILPCCKTCNSKKGAMDILRFLSINEIEFNTLGSDIILTILRAQARAYGDEEATGDWVDLYESFK</sequence>
<reference evidence="1" key="1">
    <citation type="submission" date="2024-05" db="EMBL/GenBank/DDBJ databases">
        <title>The simplest Porifera holobiont: glass sponge Aphrocallistes beatrix thrives with only two symbionts.</title>
        <authorList>
            <person name="N Garritano A."/>
            <person name="A Allen M."/>
            <person name="Thomas T."/>
        </authorList>
    </citation>
    <scope>NUCLEOTIDE SEQUENCE</scope>
    <source>
        <strain evidence="1">AB1</strain>
    </source>
</reference>